<keyword evidence="3" id="KW-0067">ATP-binding</keyword>
<dbReference type="InParanoid" id="U2DXR7"/>
<dbReference type="eggNOG" id="COG1116">
    <property type="taxonomic scope" value="Bacteria"/>
</dbReference>
<comment type="caution">
    <text evidence="5">The sequence shown here is derived from an EMBL/GenBank/DDBJ whole genome shotgun (WGS) entry which is preliminary data.</text>
</comment>
<dbReference type="Gene3D" id="3.40.50.300">
    <property type="entry name" value="P-loop containing nucleotide triphosphate hydrolases"/>
    <property type="match status" value="1"/>
</dbReference>
<evidence type="ECO:0000256" key="1">
    <source>
        <dbReference type="ARBA" id="ARBA00022448"/>
    </source>
</evidence>
<dbReference type="GO" id="GO:0016887">
    <property type="term" value="F:ATP hydrolysis activity"/>
    <property type="evidence" value="ECO:0007669"/>
    <property type="project" value="InterPro"/>
</dbReference>
<protein>
    <submittedName>
        <fullName evidence="5">ABC transporter ATPase component protein</fullName>
    </submittedName>
</protein>
<dbReference type="CDD" id="cd03293">
    <property type="entry name" value="ABC_NrtD_SsuB_transporters"/>
    <property type="match status" value="1"/>
</dbReference>
<dbReference type="Pfam" id="PF00005">
    <property type="entry name" value="ABC_tran"/>
    <property type="match status" value="1"/>
</dbReference>
<proteinExistence type="predicted"/>
<reference evidence="5 6" key="1">
    <citation type="journal article" date="2011" name="J. Bacteriol.">
        <title>Genome sequence of Haloplasma contractile, an unusual contractile bacterium from a deep-sea anoxic brine lake.</title>
        <authorList>
            <person name="Antunes A."/>
            <person name="Alam I."/>
            <person name="El Dorry H."/>
            <person name="Siam R."/>
            <person name="Robertson A."/>
            <person name="Bajic V.B."/>
            <person name="Stingl U."/>
        </authorList>
    </citation>
    <scope>NUCLEOTIDE SEQUENCE [LARGE SCALE GENOMIC DNA]</scope>
    <source>
        <strain evidence="5 6">SSD-17B</strain>
    </source>
</reference>
<keyword evidence="6" id="KW-1185">Reference proteome</keyword>
<feature type="domain" description="ABC transporter" evidence="4">
    <location>
        <begin position="5"/>
        <end position="231"/>
    </location>
</feature>
<evidence type="ECO:0000259" key="4">
    <source>
        <dbReference type="PROSITE" id="PS50893"/>
    </source>
</evidence>
<dbReference type="InterPro" id="IPR017871">
    <property type="entry name" value="ABC_transporter-like_CS"/>
</dbReference>
<dbReference type="PROSITE" id="PS00211">
    <property type="entry name" value="ABC_TRANSPORTER_1"/>
    <property type="match status" value="1"/>
</dbReference>
<keyword evidence="2" id="KW-0547">Nucleotide-binding</keyword>
<dbReference type="InterPro" id="IPR003593">
    <property type="entry name" value="AAA+_ATPase"/>
</dbReference>
<accession>U2DXR7</accession>
<dbReference type="SMART" id="SM00382">
    <property type="entry name" value="AAA"/>
    <property type="match status" value="1"/>
</dbReference>
<dbReference type="PROSITE" id="PS50893">
    <property type="entry name" value="ABC_TRANSPORTER_2"/>
    <property type="match status" value="1"/>
</dbReference>
<dbReference type="STRING" id="1033810.HLPCO_000656"/>
<dbReference type="EMBL" id="AFNU02000002">
    <property type="protein sequence ID" value="ERJ13047.1"/>
    <property type="molecule type" value="Genomic_DNA"/>
</dbReference>
<evidence type="ECO:0000313" key="6">
    <source>
        <dbReference type="Proteomes" id="UP000005707"/>
    </source>
</evidence>
<dbReference type="OrthoDB" id="9801958at2"/>
<dbReference type="InterPro" id="IPR027417">
    <property type="entry name" value="P-loop_NTPase"/>
</dbReference>
<keyword evidence="1" id="KW-0813">Transport</keyword>
<dbReference type="AlphaFoldDB" id="U2DXR7"/>
<evidence type="ECO:0000313" key="5">
    <source>
        <dbReference type="EMBL" id="ERJ13047.1"/>
    </source>
</evidence>
<dbReference type="PANTHER" id="PTHR42788:SF2">
    <property type="entry name" value="ABC TRANSPORTER ATP-BINDING PROTEIN"/>
    <property type="match status" value="1"/>
</dbReference>
<dbReference type="InterPro" id="IPR003439">
    <property type="entry name" value="ABC_transporter-like_ATP-bd"/>
</dbReference>
<dbReference type="RefSeq" id="WP_008826943.1">
    <property type="nucleotide sequence ID" value="NZ_AFNU02000002.1"/>
</dbReference>
<dbReference type="PANTHER" id="PTHR42788">
    <property type="entry name" value="TAURINE IMPORT ATP-BINDING PROTEIN-RELATED"/>
    <property type="match status" value="1"/>
</dbReference>
<dbReference type="SUPFAM" id="SSF52540">
    <property type="entry name" value="P-loop containing nucleoside triphosphate hydrolases"/>
    <property type="match status" value="1"/>
</dbReference>
<dbReference type="InterPro" id="IPR050166">
    <property type="entry name" value="ABC_transporter_ATP-bind"/>
</dbReference>
<reference evidence="5 6" key="2">
    <citation type="journal article" date="2013" name="PLoS ONE">
        <title>INDIGO - INtegrated Data Warehouse of MIcrobial GenOmes with Examples from the Red Sea Extremophiles.</title>
        <authorList>
            <person name="Alam I."/>
            <person name="Antunes A."/>
            <person name="Kamau A.A."/>
            <person name="Ba Alawi W."/>
            <person name="Kalkatawi M."/>
            <person name="Stingl U."/>
            <person name="Bajic V.B."/>
        </authorList>
    </citation>
    <scope>NUCLEOTIDE SEQUENCE [LARGE SCALE GENOMIC DNA]</scope>
    <source>
        <strain evidence="5 6">SSD-17B</strain>
    </source>
</reference>
<dbReference type="Proteomes" id="UP000005707">
    <property type="component" value="Unassembled WGS sequence"/>
</dbReference>
<dbReference type="FunCoup" id="U2DXR7">
    <property type="interactions" value="196"/>
</dbReference>
<gene>
    <name evidence="5" type="ORF">HLPCO_000656</name>
</gene>
<sequence length="246" mass="28290">MQTIIKLSDVTKSFEALDVLDKINIEIKKNSFVSIIGPSGCGKSTIFKLLTKLNLEYSGDIHIYGHRIQDYEGKVGYMPQKDLLLPWKSIYANVTLPLTIKRDHSVSEDEIDNLIELFGLKGFEKSFPHQLSGGMRQRAALLRTMLMGEEILLLDEPFGAIDSINRLKLQKWLLKVFEKTHKTIMFITHDIDEAILLSNQVYVLSDRPATVVEKLDIEFSQPRDEQLLTTENFNYYKQTILNILNR</sequence>
<organism evidence="5 6">
    <name type="scientific">Haloplasma contractile SSD-17B</name>
    <dbReference type="NCBI Taxonomy" id="1033810"/>
    <lineage>
        <taxon>Bacteria</taxon>
        <taxon>Bacillati</taxon>
        <taxon>Mycoplasmatota</taxon>
        <taxon>Mollicutes</taxon>
        <taxon>Haloplasmatales</taxon>
        <taxon>Haloplasmataceae</taxon>
        <taxon>Haloplasma</taxon>
    </lineage>
</organism>
<dbReference type="GO" id="GO:0005524">
    <property type="term" value="F:ATP binding"/>
    <property type="evidence" value="ECO:0007669"/>
    <property type="project" value="UniProtKB-KW"/>
</dbReference>
<evidence type="ECO:0000256" key="2">
    <source>
        <dbReference type="ARBA" id="ARBA00022741"/>
    </source>
</evidence>
<evidence type="ECO:0000256" key="3">
    <source>
        <dbReference type="ARBA" id="ARBA00022840"/>
    </source>
</evidence>
<name>U2DXR7_9MOLU</name>